<dbReference type="Pfam" id="PF17657">
    <property type="entry name" value="DNA_pol3_finger"/>
    <property type="match status" value="1"/>
</dbReference>
<dbReference type="InterPro" id="IPR029460">
    <property type="entry name" value="DNAPol_HHH"/>
</dbReference>
<dbReference type="InterPro" id="IPR004805">
    <property type="entry name" value="DnaE2/DnaE/PolC"/>
</dbReference>
<dbReference type="InterPro" id="IPR004365">
    <property type="entry name" value="NA-bd_OB_tRNA"/>
</dbReference>
<dbReference type="PANTHER" id="PTHR32294">
    <property type="entry name" value="DNA POLYMERASE III SUBUNIT ALPHA"/>
    <property type="match status" value="1"/>
</dbReference>
<organism evidence="11 12">
    <name type="scientific">Lysobacter defluvii IMMIB APB-9 = DSM 18482</name>
    <dbReference type="NCBI Taxonomy" id="1385515"/>
    <lineage>
        <taxon>Bacteria</taxon>
        <taxon>Pseudomonadati</taxon>
        <taxon>Pseudomonadota</taxon>
        <taxon>Gammaproteobacteria</taxon>
        <taxon>Lysobacterales</taxon>
        <taxon>Lysobacteraceae</taxon>
        <taxon>Novilysobacter</taxon>
    </lineage>
</organism>
<keyword evidence="12" id="KW-1185">Reference proteome</keyword>
<dbReference type="Pfam" id="PF01336">
    <property type="entry name" value="tRNA_anti-codon"/>
    <property type="match status" value="1"/>
</dbReference>
<dbReference type="Gene3D" id="1.10.10.1600">
    <property type="entry name" value="Bacterial DNA polymerase III alpha subunit, thumb domain"/>
    <property type="match status" value="1"/>
</dbReference>
<name>A0A0A0M8T6_9GAMM</name>
<dbReference type="GO" id="GO:0005737">
    <property type="term" value="C:cytoplasm"/>
    <property type="evidence" value="ECO:0007669"/>
    <property type="project" value="UniProtKB-SubCell"/>
</dbReference>
<dbReference type="Pfam" id="PF07733">
    <property type="entry name" value="DNA_pol3_alpha"/>
    <property type="match status" value="1"/>
</dbReference>
<dbReference type="InterPro" id="IPR040982">
    <property type="entry name" value="DNA_pol3_finger"/>
</dbReference>
<dbReference type="InterPro" id="IPR041931">
    <property type="entry name" value="DNA_pol3_alpha_thumb_dom"/>
</dbReference>
<keyword evidence="6" id="KW-0548">Nucleotidyltransferase</keyword>
<dbReference type="GO" id="GO:0003887">
    <property type="term" value="F:DNA-directed DNA polymerase activity"/>
    <property type="evidence" value="ECO:0007669"/>
    <property type="project" value="UniProtKB-KW"/>
</dbReference>
<evidence type="ECO:0000256" key="6">
    <source>
        <dbReference type="ARBA" id="ARBA00022695"/>
    </source>
</evidence>
<dbReference type="EC" id="2.7.7.7" evidence="2"/>
<dbReference type="AlphaFoldDB" id="A0A0A0M8T6"/>
<dbReference type="NCBIfam" id="TIGR00594">
    <property type="entry name" value="polc"/>
    <property type="match status" value="1"/>
</dbReference>
<feature type="domain" description="Polymerase/histidinol phosphatase N-terminal" evidence="10">
    <location>
        <begin position="7"/>
        <end position="74"/>
    </location>
</feature>
<sequence>MSAPPFVHLHLHSEYSLADSTIRVGGLVERCVALGQPAVALTDLNNLFAAVKFYRKAEGAGIKPILGADVKLADGNEAASRMTLLCRDRDGYLTLSRLLSRMWLEGHRHDGVVLRPDWLRADNNGLFALAGPSSLAGRLAAGSRPELAEAWVADWQQVFDERLHLELVRTGRDGEAAFNAFALHASGKRGIPVVASNDVRFLDAEGFEAHEARVCIASGRVLDDPRRPKEYSAEQYLRSSAEMAERFADVPDAIDNTVALATRCNVEMQLGTYFLPAFPVPDDHTIESWLRSQSRDGLERRLQENPLAEGMTRADYDARLEAELDVIISMGFPGYFLIVADFINWAKDHDIPVGPGRGSGAGSLVAWALGITDLDPLPYDLLFERFLNPERVSMPDFDIDFCMDRRDEVIEYVARKYGRDRVSQIITYGTMAAKAVVRDCGRVLGHPYGFVDGLAKLIPNTLGISLSDAMGESEKARADKELASSELIARYHAEEEVRELIDLARSLEDLTRNAGKHAGGVVIAPSPLSDFCPLFAEDAGDGRGKGPVTQFDKDDVESVGLVKFDFLGLRTLTIIDWAVKAINKRLAAEPAESLLPLAGEGKVAALDISKLPLDDAATYELFARGDTVAVFQFESRGMRELLKRAMPDRFEDLIALVSLYRPGPMDLIPDFIERKHGRAEVQYPHPLLEPVLAPTYGVVVYQEQVMQTAQILAGYSLGGADLLRRAMGKKKVEEMARERAKFEAGALETHGIEPKVSGPIFDLLEKFAGYGFNKSHAAAYALVSYQTAWLKAHYPAEFMAAVLSSDMDNTDKVTMFLDECRVMGLEVLPPDVDASKYMFEATGPGVIRYGLGAIKGVGHGACEAIVAARRAGPFADLLDFCKRVDSARLNRRTLEQLVMSGALDRLGKNRASLMLQLPEVLRATEQIAREREAGQVSLFGGGDDAAPALTLELRETDEFPLSQLLNGERETLGHYLSGHPFDPYREELLGLVGHDLGGLDAIWESRPDSGRGGWRPEVETVVAGQVVGMRKKGDSQVFVQLEDGRGRIECAFFSEAAVEYGPLLTTGRILVIQGGLREDTFSGGFSLKAQRCWDFAQVCADHARRLSLRLDLRRPGTLKRVDELLSRHRPGRTPLRLDILRPGVAGMLDLNGGSSVRVDTELAGALRALPGVLAVKVALDRPWGGGGAAG</sequence>
<keyword evidence="7" id="KW-0235">DNA replication</keyword>
<dbReference type="STRING" id="1385515.GCA_000423325_00587"/>
<keyword evidence="4" id="KW-0963">Cytoplasm</keyword>
<dbReference type="Proteomes" id="UP000030003">
    <property type="component" value="Unassembled WGS sequence"/>
</dbReference>
<dbReference type="PANTHER" id="PTHR32294:SF0">
    <property type="entry name" value="DNA POLYMERASE III SUBUNIT ALPHA"/>
    <property type="match status" value="1"/>
</dbReference>
<dbReference type="InterPro" id="IPR003141">
    <property type="entry name" value="Pol/His_phosphatase_N"/>
</dbReference>
<dbReference type="NCBIfam" id="NF004226">
    <property type="entry name" value="PRK05673.1"/>
    <property type="match status" value="1"/>
</dbReference>
<dbReference type="CDD" id="cd04485">
    <property type="entry name" value="DnaE_OBF"/>
    <property type="match status" value="1"/>
</dbReference>
<dbReference type="GO" id="GO:0006260">
    <property type="term" value="P:DNA replication"/>
    <property type="evidence" value="ECO:0007669"/>
    <property type="project" value="UniProtKB-KW"/>
</dbReference>
<evidence type="ECO:0000256" key="3">
    <source>
        <dbReference type="ARBA" id="ARBA00019114"/>
    </source>
</evidence>
<evidence type="ECO:0000256" key="1">
    <source>
        <dbReference type="ARBA" id="ARBA00004496"/>
    </source>
</evidence>
<dbReference type="OrthoDB" id="9803237at2"/>
<gene>
    <name evidence="11" type="ORF">N791_14295</name>
</gene>
<proteinExistence type="predicted"/>
<evidence type="ECO:0000256" key="7">
    <source>
        <dbReference type="ARBA" id="ARBA00022705"/>
    </source>
</evidence>
<comment type="caution">
    <text evidence="11">The sequence shown here is derived from an EMBL/GenBank/DDBJ whole genome shotgun (WGS) entry which is preliminary data.</text>
</comment>
<dbReference type="SMART" id="SM00481">
    <property type="entry name" value="POLIIIAc"/>
    <property type="match status" value="1"/>
</dbReference>
<protein>
    <recommendedName>
        <fullName evidence="3">DNA polymerase III subunit alpha</fullName>
        <ecNumber evidence="2">2.7.7.7</ecNumber>
    </recommendedName>
</protein>
<comment type="catalytic activity">
    <reaction evidence="9">
        <text>DNA(n) + a 2'-deoxyribonucleoside 5'-triphosphate = DNA(n+1) + diphosphate</text>
        <dbReference type="Rhea" id="RHEA:22508"/>
        <dbReference type="Rhea" id="RHEA-COMP:17339"/>
        <dbReference type="Rhea" id="RHEA-COMP:17340"/>
        <dbReference type="ChEBI" id="CHEBI:33019"/>
        <dbReference type="ChEBI" id="CHEBI:61560"/>
        <dbReference type="ChEBI" id="CHEBI:173112"/>
        <dbReference type="EC" id="2.7.7.7"/>
    </reaction>
</comment>
<evidence type="ECO:0000256" key="2">
    <source>
        <dbReference type="ARBA" id="ARBA00012417"/>
    </source>
</evidence>
<evidence type="ECO:0000256" key="9">
    <source>
        <dbReference type="ARBA" id="ARBA00049244"/>
    </source>
</evidence>
<keyword evidence="8" id="KW-0239">DNA-directed DNA polymerase</keyword>
<evidence type="ECO:0000313" key="12">
    <source>
        <dbReference type="Proteomes" id="UP000030003"/>
    </source>
</evidence>
<dbReference type="RefSeq" id="WP_027069095.1">
    <property type="nucleotide sequence ID" value="NZ_AUHT01000005.1"/>
</dbReference>
<dbReference type="eggNOG" id="COG0587">
    <property type="taxonomic scope" value="Bacteria"/>
</dbReference>
<comment type="subcellular location">
    <subcellularLocation>
        <location evidence="1">Cytoplasm</location>
    </subcellularLocation>
</comment>
<dbReference type="EMBL" id="AVBH01000084">
    <property type="protein sequence ID" value="KGO98407.1"/>
    <property type="molecule type" value="Genomic_DNA"/>
</dbReference>
<dbReference type="InterPro" id="IPR049821">
    <property type="entry name" value="PolIIIA_DnaE1_PHP"/>
</dbReference>
<reference evidence="11 12" key="1">
    <citation type="submission" date="2013-08" db="EMBL/GenBank/DDBJ databases">
        <title>Genomic analysis of Lysobacter defluvii.</title>
        <authorList>
            <person name="Wang Q."/>
            <person name="Wang G."/>
        </authorList>
    </citation>
    <scope>NUCLEOTIDE SEQUENCE [LARGE SCALE GENOMIC DNA]</scope>
    <source>
        <strain evidence="11 12">IMMIB APB-9</strain>
    </source>
</reference>
<dbReference type="GO" id="GO:0003676">
    <property type="term" value="F:nucleic acid binding"/>
    <property type="evidence" value="ECO:0007669"/>
    <property type="project" value="InterPro"/>
</dbReference>
<dbReference type="Pfam" id="PF02811">
    <property type="entry name" value="PHP"/>
    <property type="match status" value="1"/>
</dbReference>
<keyword evidence="5" id="KW-0808">Transferase</keyword>
<dbReference type="InterPro" id="IPR011708">
    <property type="entry name" value="DNA_pol3_alpha_NTPase_dom"/>
</dbReference>
<dbReference type="Gene3D" id="3.20.20.140">
    <property type="entry name" value="Metal-dependent hydrolases"/>
    <property type="match status" value="1"/>
</dbReference>
<dbReference type="SUPFAM" id="SSF89550">
    <property type="entry name" value="PHP domain-like"/>
    <property type="match status" value="1"/>
</dbReference>
<evidence type="ECO:0000256" key="5">
    <source>
        <dbReference type="ARBA" id="ARBA00022679"/>
    </source>
</evidence>
<evidence type="ECO:0000256" key="8">
    <source>
        <dbReference type="ARBA" id="ARBA00022932"/>
    </source>
</evidence>
<evidence type="ECO:0000259" key="10">
    <source>
        <dbReference type="SMART" id="SM00481"/>
    </source>
</evidence>
<dbReference type="Gene3D" id="1.10.150.870">
    <property type="match status" value="1"/>
</dbReference>
<dbReference type="CDD" id="cd07433">
    <property type="entry name" value="PHP_PolIIIA_DnaE1"/>
    <property type="match status" value="1"/>
</dbReference>
<dbReference type="InterPro" id="IPR016195">
    <property type="entry name" value="Pol/histidinol_Pase-like"/>
</dbReference>
<evidence type="ECO:0000313" key="11">
    <source>
        <dbReference type="EMBL" id="KGO98407.1"/>
    </source>
</evidence>
<dbReference type="InterPro" id="IPR004013">
    <property type="entry name" value="PHP_dom"/>
</dbReference>
<dbReference type="GO" id="GO:0008408">
    <property type="term" value="F:3'-5' exonuclease activity"/>
    <property type="evidence" value="ECO:0007669"/>
    <property type="project" value="InterPro"/>
</dbReference>
<evidence type="ECO:0000256" key="4">
    <source>
        <dbReference type="ARBA" id="ARBA00022490"/>
    </source>
</evidence>
<dbReference type="Pfam" id="PF14579">
    <property type="entry name" value="HHH_6"/>
    <property type="match status" value="1"/>
</dbReference>
<accession>A0A0A0M8T6</accession>